<dbReference type="EMBL" id="CAJNDS010002500">
    <property type="protein sequence ID" value="CAE7500460.1"/>
    <property type="molecule type" value="Genomic_DNA"/>
</dbReference>
<protein>
    <recommendedName>
        <fullName evidence="4">Secreted protein</fullName>
    </recommendedName>
</protein>
<feature type="chain" id="PRO_5032288080" description="Secreted protein" evidence="1">
    <location>
        <begin position="30"/>
        <end position="81"/>
    </location>
</feature>
<accession>A0A812SZV8</accession>
<evidence type="ECO:0008006" key="4">
    <source>
        <dbReference type="Google" id="ProtNLM"/>
    </source>
</evidence>
<comment type="caution">
    <text evidence="2">The sequence shown here is derived from an EMBL/GenBank/DDBJ whole genome shotgun (WGS) entry which is preliminary data.</text>
</comment>
<proteinExistence type="predicted"/>
<evidence type="ECO:0000256" key="1">
    <source>
        <dbReference type="SAM" id="SignalP"/>
    </source>
</evidence>
<gene>
    <name evidence="2" type="ORF">SNAT2548_LOCUS28028</name>
</gene>
<keyword evidence="3" id="KW-1185">Reference proteome</keyword>
<sequence length="81" mass="8314">MVRSSSSMLFPSALLGIFLYAACPKKAAFLPGAWSAGGGSTKPTATDPAQEATPIPSRRHMLAGAALAAAYLERHLLALSA</sequence>
<reference evidence="2" key="1">
    <citation type="submission" date="2021-02" db="EMBL/GenBank/DDBJ databases">
        <authorList>
            <person name="Dougan E. K."/>
            <person name="Rhodes N."/>
            <person name="Thang M."/>
            <person name="Chan C."/>
        </authorList>
    </citation>
    <scope>NUCLEOTIDE SEQUENCE</scope>
</reference>
<dbReference type="AlphaFoldDB" id="A0A812SZV8"/>
<evidence type="ECO:0000313" key="3">
    <source>
        <dbReference type="Proteomes" id="UP000604046"/>
    </source>
</evidence>
<organism evidence="2 3">
    <name type="scientific">Symbiodinium natans</name>
    <dbReference type="NCBI Taxonomy" id="878477"/>
    <lineage>
        <taxon>Eukaryota</taxon>
        <taxon>Sar</taxon>
        <taxon>Alveolata</taxon>
        <taxon>Dinophyceae</taxon>
        <taxon>Suessiales</taxon>
        <taxon>Symbiodiniaceae</taxon>
        <taxon>Symbiodinium</taxon>
    </lineage>
</organism>
<feature type="signal peptide" evidence="1">
    <location>
        <begin position="1"/>
        <end position="29"/>
    </location>
</feature>
<name>A0A812SZV8_9DINO</name>
<evidence type="ECO:0000313" key="2">
    <source>
        <dbReference type="EMBL" id="CAE7500460.1"/>
    </source>
</evidence>
<keyword evidence="1" id="KW-0732">Signal</keyword>
<dbReference type="Proteomes" id="UP000604046">
    <property type="component" value="Unassembled WGS sequence"/>
</dbReference>